<name>A0ABT0CEB4_THEVL</name>
<dbReference type="InterPro" id="IPR050155">
    <property type="entry name" value="HAD-like_hydrolase_sf"/>
</dbReference>
<evidence type="ECO:0000313" key="1">
    <source>
        <dbReference type="EMBL" id="MCJ2544132.1"/>
    </source>
</evidence>
<dbReference type="PANTHER" id="PTHR43434:SF19">
    <property type="entry name" value="PHOSPHONOACETALDEHYDE HYDROLASE"/>
    <property type="match status" value="1"/>
</dbReference>
<dbReference type="Gene3D" id="3.40.50.1000">
    <property type="entry name" value="HAD superfamily/HAD-like"/>
    <property type="match status" value="1"/>
</dbReference>
<reference evidence="1" key="1">
    <citation type="submission" date="2021-02" db="EMBL/GenBank/DDBJ databases">
        <title>The CRISPR/cas machinery reduction and long-range gene transfer in the hot spring cyanobacterium Synechococcus.</title>
        <authorList>
            <person name="Dvorak P."/>
            <person name="Jahodarova E."/>
            <person name="Hasler P."/>
            <person name="Poulickova A."/>
        </authorList>
    </citation>
    <scope>NUCLEOTIDE SEQUENCE</scope>
    <source>
        <strain evidence="1">Rupite</strain>
    </source>
</reference>
<accession>A0ABT0CEB4</accession>
<sequence>MYVLFLLLNKFSLCAYIPRLETGGFTLLFVTPELVDKVHSLYLQAMIRFYQTDPDLQEAPGASETFTALKKQGIRVALDTGFDRATADVLLQRLGWLEQGLIDASVTSDEVANGRPHPDMIFEAMRRTGVDQVSQVAKVGDTPSDLQQGSRAGCRYVLGVTSGSHAAKELAKEPHTHLIEHLSELLAILTEGK</sequence>
<dbReference type="EMBL" id="JAFIRA010000048">
    <property type="protein sequence ID" value="MCJ2544132.1"/>
    <property type="molecule type" value="Genomic_DNA"/>
</dbReference>
<dbReference type="Pfam" id="PF13419">
    <property type="entry name" value="HAD_2"/>
    <property type="match status" value="1"/>
</dbReference>
<protein>
    <submittedName>
        <fullName evidence="1">HAD hydrolase-like protein</fullName>
    </submittedName>
</protein>
<proteinExistence type="predicted"/>
<dbReference type="InterPro" id="IPR041492">
    <property type="entry name" value="HAD_2"/>
</dbReference>
<dbReference type="InterPro" id="IPR036412">
    <property type="entry name" value="HAD-like_sf"/>
</dbReference>
<keyword evidence="2" id="KW-1185">Reference proteome</keyword>
<dbReference type="InterPro" id="IPR023214">
    <property type="entry name" value="HAD_sf"/>
</dbReference>
<gene>
    <name evidence="1" type="ORF">JX360_14665</name>
</gene>
<comment type="caution">
    <text evidence="1">The sequence shown here is derived from an EMBL/GenBank/DDBJ whole genome shotgun (WGS) entry which is preliminary data.</text>
</comment>
<dbReference type="RefSeq" id="WP_244352367.1">
    <property type="nucleotide sequence ID" value="NZ_JAFIRA010000048.1"/>
</dbReference>
<evidence type="ECO:0000313" key="2">
    <source>
        <dbReference type="Proteomes" id="UP000830835"/>
    </source>
</evidence>
<dbReference type="Proteomes" id="UP000830835">
    <property type="component" value="Unassembled WGS sequence"/>
</dbReference>
<dbReference type="PANTHER" id="PTHR43434">
    <property type="entry name" value="PHOSPHOGLYCOLATE PHOSPHATASE"/>
    <property type="match status" value="1"/>
</dbReference>
<dbReference type="SUPFAM" id="SSF56784">
    <property type="entry name" value="HAD-like"/>
    <property type="match status" value="1"/>
</dbReference>
<organism evidence="1 2">
    <name type="scientific">Thermostichus vulcanus str. 'Rupite'</name>
    <dbReference type="NCBI Taxonomy" id="2813851"/>
    <lineage>
        <taxon>Bacteria</taxon>
        <taxon>Bacillati</taxon>
        <taxon>Cyanobacteriota</taxon>
        <taxon>Cyanophyceae</taxon>
        <taxon>Thermostichales</taxon>
        <taxon>Thermostichaceae</taxon>
        <taxon>Thermostichus</taxon>
    </lineage>
</organism>